<comment type="caution">
    <text evidence="5">The sequence shown here is derived from an EMBL/GenBank/DDBJ whole genome shotgun (WGS) entry which is preliminary data.</text>
</comment>
<feature type="domain" description="HTH bat-type" evidence="3">
    <location>
        <begin position="138"/>
        <end position="188"/>
    </location>
</feature>
<dbReference type="InterPro" id="IPR056433">
    <property type="entry name" value="DmsR-like_N"/>
</dbReference>
<dbReference type="InterPro" id="IPR007050">
    <property type="entry name" value="HTH_bacterioopsin"/>
</dbReference>
<name>A0A8J7RWD0_9EURY</name>
<protein>
    <submittedName>
        <fullName evidence="5">Putative DNA binding protein</fullName>
    </submittedName>
</protein>
<evidence type="ECO:0000313" key="5">
    <source>
        <dbReference type="EMBL" id="MBP1902827.1"/>
    </source>
</evidence>
<dbReference type="AlphaFoldDB" id="A0A8J7RWD0"/>
<dbReference type="PANTHER" id="PTHR34236:SF1">
    <property type="entry name" value="DIMETHYL SULFOXIDE REDUCTASE TRANSCRIPTIONAL ACTIVATOR"/>
    <property type="match status" value="1"/>
</dbReference>
<sequence length="199" mass="21543">MESDCPLNEFDGEADVIEINQQLQHGQCRTETMIQPNGSPDSSDCGKANVVHSASDVGEDCYCAVFGDFGCIPKIAGVNGDTIHIETFLSDRERLTDLVEALKAVTEELRLQQLKPIDSTNNSDASSQTVTLVLDEVTEKQREAVTKAVAAGYYSTPREASLEELADDLGISKSAYSQRLNAVESTLATRAFANTTTDM</sequence>
<feature type="domain" description="DmsR-like N-terminal" evidence="4">
    <location>
        <begin position="3"/>
        <end position="114"/>
    </location>
</feature>
<keyword evidence="2" id="KW-0804">Transcription</keyword>
<dbReference type="Proteomes" id="UP000770586">
    <property type="component" value="Unassembled WGS sequence"/>
</dbReference>
<evidence type="ECO:0000256" key="1">
    <source>
        <dbReference type="ARBA" id="ARBA00023015"/>
    </source>
</evidence>
<evidence type="ECO:0000313" key="6">
    <source>
        <dbReference type="Proteomes" id="UP000770586"/>
    </source>
</evidence>
<dbReference type="Pfam" id="PF24277">
    <property type="entry name" value="DmsR_N"/>
    <property type="match status" value="1"/>
</dbReference>
<dbReference type="Pfam" id="PF04967">
    <property type="entry name" value="HTH_10"/>
    <property type="match status" value="1"/>
</dbReference>
<dbReference type="OrthoDB" id="51502at2157"/>
<dbReference type="RefSeq" id="WP_210113677.1">
    <property type="nucleotide sequence ID" value="NZ_JAGGKE010000012.1"/>
</dbReference>
<reference evidence="5 6" key="1">
    <citation type="submission" date="2021-03" db="EMBL/GenBank/DDBJ databases">
        <title>Genomic Encyclopedia of Type Strains, Phase IV (KMG-IV): sequencing the most valuable type-strain genomes for metagenomic binning, comparative biology and taxonomic classification.</title>
        <authorList>
            <person name="Goeker M."/>
        </authorList>
    </citation>
    <scope>NUCLEOTIDE SEQUENCE [LARGE SCALE GENOMIC DNA]</scope>
    <source>
        <strain evidence="5 6">DSM 12287</strain>
    </source>
</reference>
<evidence type="ECO:0000259" key="3">
    <source>
        <dbReference type="Pfam" id="PF04967"/>
    </source>
</evidence>
<keyword evidence="6" id="KW-1185">Reference proteome</keyword>
<dbReference type="EMBL" id="JAGGKE010000012">
    <property type="protein sequence ID" value="MBP1902827.1"/>
    <property type="molecule type" value="Genomic_DNA"/>
</dbReference>
<evidence type="ECO:0000259" key="4">
    <source>
        <dbReference type="Pfam" id="PF24277"/>
    </source>
</evidence>
<accession>A0A8J7RWD0</accession>
<dbReference type="PANTHER" id="PTHR34236">
    <property type="entry name" value="DIMETHYL SULFOXIDE REDUCTASE TRANSCRIPTIONAL ACTIVATOR"/>
    <property type="match status" value="1"/>
</dbReference>
<organism evidence="5 6">
    <name type="scientific">Halorubrum trapanicum</name>
    <dbReference type="NCBI Taxonomy" id="29284"/>
    <lineage>
        <taxon>Archaea</taxon>
        <taxon>Methanobacteriati</taxon>
        <taxon>Methanobacteriota</taxon>
        <taxon>Stenosarchaea group</taxon>
        <taxon>Halobacteria</taxon>
        <taxon>Halobacteriales</taxon>
        <taxon>Haloferacaceae</taxon>
        <taxon>Halorubrum</taxon>
    </lineage>
</organism>
<evidence type="ECO:0000256" key="2">
    <source>
        <dbReference type="ARBA" id="ARBA00023163"/>
    </source>
</evidence>
<keyword evidence="1" id="KW-0805">Transcription regulation</keyword>
<proteinExistence type="predicted"/>
<gene>
    <name evidence="5" type="ORF">J2744_002529</name>
</gene>